<dbReference type="InterPro" id="IPR037923">
    <property type="entry name" value="HTH-like"/>
</dbReference>
<evidence type="ECO:0000256" key="1">
    <source>
        <dbReference type="ARBA" id="ARBA00023015"/>
    </source>
</evidence>
<dbReference type="InterPro" id="IPR018060">
    <property type="entry name" value="HTH_AraC"/>
</dbReference>
<accession>A0A1H6DWW8</accession>
<dbReference type="Pfam" id="PF12833">
    <property type="entry name" value="HTH_18"/>
    <property type="match status" value="1"/>
</dbReference>
<dbReference type="PANTHER" id="PTHR46796:SF2">
    <property type="entry name" value="TRANSCRIPTIONAL REGULATORY PROTEIN"/>
    <property type="match status" value="1"/>
</dbReference>
<reference evidence="6 7" key="1">
    <citation type="submission" date="2016-10" db="EMBL/GenBank/DDBJ databases">
        <authorList>
            <person name="de Groot N.N."/>
        </authorList>
    </citation>
    <scope>NUCLEOTIDE SEQUENCE [LARGE SCALE GENOMIC DNA]</scope>
    <source>
        <strain evidence="6 7">CGMCC 4.2023</strain>
    </source>
</reference>
<evidence type="ECO:0000256" key="2">
    <source>
        <dbReference type="ARBA" id="ARBA00023125"/>
    </source>
</evidence>
<keyword evidence="2" id="KW-0238">DNA-binding</keyword>
<dbReference type="Proteomes" id="UP000236754">
    <property type="component" value="Unassembled WGS sequence"/>
</dbReference>
<dbReference type="OrthoDB" id="3172070at2"/>
<keyword evidence="4" id="KW-0804">Transcription</keyword>
<dbReference type="InterPro" id="IPR003313">
    <property type="entry name" value="AraC-bd"/>
</dbReference>
<dbReference type="SUPFAM" id="SSF51215">
    <property type="entry name" value="Regulatory protein AraC"/>
    <property type="match status" value="1"/>
</dbReference>
<dbReference type="GO" id="GO:0003700">
    <property type="term" value="F:DNA-binding transcription factor activity"/>
    <property type="evidence" value="ECO:0007669"/>
    <property type="project" value="InterPro"/>
</dbReference>
<dbReference type="AlphaFoldDB" id="A0A1H6DWW8"/>
<dbReference type="PANTHER" id="PTHR46796">
    <property type="entry name" value="HTH-TYPE TRANSCRIPTIONAL ACTIVATOR RHAS-RELATED"/>
    <property type="match status" value="1"/>
</dbReference>
<dbReference type="InterPro" id="IPR009057">
    <property type="entry name" value="Homeodomain-like_sf"/>
</dbReference>
<dbReference type="EMBL" id="FNVU01000020">
    <property type="protein sequence ID" value="SEG89216.1"/>
    <property type="molecule type" value="Genomic_DNA"/>
</dbReference>
<dbReference type="SUPFAM" id="SSF46689">
    <property type="entry name" value="Homeodomain-like"/>
    <property type="match status" value="2"/>
</dbReference>
<organism evidence="6 7">
    <name type="scientific">Actinacidiphila yanglinensis</name>
    <dbReference type="NCBI Taxonomy" id="310779"/>
    <lineage>
        <taxon>Bacteria</taxon>
        <taxon>Bacillati</taxon>
        <taxon>Actinomycetota</taxon>
        <taxon>Actinomycetes</taxon>
        <taxon>Kitasatosporales</taxon>
        <taxon>Streptomycetaceae</taxon>
        <taxon>Actinacidiphila</taxon>
    </lineage>
</organism>
<evidence type="ECO:0000313" key="6">
    <source>
        <dbReference type="EMBL" id="SEG89216.1"/>
    </source>
</evidence>
<keyword evidence="3" id="KW-0010">Activator</keyword>
<sequence>MGAGAIRDVEAWRPRVPGITEVLHAHFTEHAYPVHTHTTWDLMLLDDGAVDFALDRRRHDATDASRVVLLPPGVPHDGRTVHPRGFRKRVLYLSTDVLPDRLAGKAVAGPILGDVALRRRVHRLHAALRDEDDAFEAQSRLAFVRERLLVHLDAHRVRPPGREGDRLAARLRELLDARVSDGLTLDEATALLHAHPTHLIRSFSRTYGLPPHTYLTGLRIDRARRLLLAGRRPVDVATAVGFYDQAHLNRHFKRHLGVTPLTFTRHART</sequence>
<keyword evidence="7" id="KW-1185">Reference proteome</keyword>
<dbReference type="RefSeq" id="WP_103889650.1">
    <property type="nucleotide sequence ID" value="NZ_FNVU01000020.1"/>
</dbReference>
<dbReference type="InterPro" id="IPR050204">
    <property type="entry name" value="AraC_XylS_family_regulators"/>
</dbReference>
<name>A0A1H6DWW8_9ACTN</name>
<evidence type="ECO:0000256" key="3">
    <source>
        <dbReference type="ARBA" id="ARBA00023159"/>
    </source>
</evidence>
<feature type="domain" description="HTH araC/xylS-type" evidence="5">
    <location>
        <begin position="169"/>
        <end position="266"/>
    </location>
</feature>
<dbReference type="Pfam" id="PF02311">
    <property type="entry name" value="AraC_binding"/>
    <property type="match status" value="1"/>
</dbReference>
<evidence type="ECO:0000259" key="5">
    <source>
        <dbReference type="PROSITE" id="PS01124"/>
    </source>
</evidence>
<protein>
    <submittedName>
        <fullName evidence="6">Transcriptional regulator, AraC family</fullName>
    </submittedName>
</protein>
<proteinExistence type="predicted"/>
<dbReference type="Gene3D" id="1.10.10.60">
    <property type="entry name" value="Homeodomain-like"/>
    <property type="match status" value="2"/>
</dbReference>
<dbReference type="GO" id="GO:0043565">
    <property type="term" value="F:sequence-specific DNA binding"/>
    <property type="evidence" value="ECO:0007669"/>
    <property type="project" value="InterPro"/>
</dbReference>
<evidence type="ECO:0000313" key="7">
    <source>
        <dbReference type="Proteomes" id="UP000236754"/>
    </source>
</evidence>
<dbReference type="PROSITE" id="PS01124">
    <property type="entry name" value="HTH_ARAC_FAMILY_2"/>
    <property type="match status" value="1"/>
</dbReference>
<dbReference type="PROSITE" id="PS00041">
    <property type="entry name" value="HTH_ARAC_FAMILY_1"/>
    <property type="match status" value="1"/>
</dbReference>
<keyword evidence="1" id="KW-0805">Transcription regulation</keyword>
<dbReference type="InterPro" id="IPR018062">
    <property type="entry name" value="HTH_AraC-typ_CS"/>
</dbReference>
<gene>
    <name evidence="6" type="ORF">SAMN05216223_12031</name>
</gene>
<evidence type="ECO:0000256" key="4">
    <source>
        <dbReference type="ARBA" id="ARBA00023163"/>
    </source>
</evidence>
<dbReference type="SMART" id="SM00342">
    <property type="entry name" value="HTH_ARAC"/>
    <property type="match status" value="1"/>
</dbReference>